<keyword evidence="3" id="KW-0808">Transferase</keyword>
<keyword evidence="1" id="KW-1133">Transmembrane helix</keyword>
<dbReference type="EMBL" id="WTUW01000009">
    <property type="protein sequence ID" value="MZR32392.1"/>
    <property type="molecule type" value="Genomic_DNA"/>
</dbReference>
<dbReference type="CDD" id="cd02440">
    <property type="entry name" value="AdoMet_MTases"/>
    <property type="match status" value="1"/>
</dbReference>
<name>A0A6L8WDE3_9PROT</name>
<evidence type="ECO:0000313" key="3">
    <source>
        <dbReference type="EMBL" id="MZR32392.1"/>
    </source>
</evidence>
<keyword evidence="1" id="KW-0812">Transmembrane</keyword>
<sequence length="294" mass="34264">MISAAKSITHQHLLSVLNTETEGFSELRRLRILDIGCGDGHLINYLMENIAVLNPNLNFEIFGFDVDDHGVQSEGYFVKTIEVLEERFPDIAWEDRLCVFSARDTWPYPDDFFDIVISNQVVEHVDDHNLFFSEIKRTLCPDGFSVHLFPLRHNIYESHLHLPLVHMISNHDFMVSYIKVLSKIGLGKYKNHNKSKATPLNEYAKSHADFIFFFTNYLSYSEVLKLGKRHSLPGSFRYTQEFYWAKLRSIFGFKPIYKFKKNRSAVADWFAIFLLKYVAAVTLVLNNSEDYTKK</sequence>
<dbReference type="RefSeq" id="WP_161317079.1">
    <property type="nucleotide sequence ID" value="NZ_WTUW01000009.1"/>
</dbReference>
<dbReference type="InterPro" id="IPR029063">
    <property type="entry name" value="SAM-dependent_MTases_sf"/>
</dbReference>
<accession>A0A6L8WDE3</accession>
<keyword evidence="4" id="KW-1185">Reference proteome</keyword>
<gene>
    <name evidence="3" type="ORF">GQE98_17260</name>
</gene>
<proteinExistence type="predicted"/>
<evidence type="ECO:0000313" key="4">
    <source>
        <dbReference type="Proteomes" id="UP000476030"/>
    </source>
</evidence>
<dbReference type="GO" id="GO:0008757">
    <property type="term" value="F:S-adenosylmethionine-dependent methyltransferase activity"/>
    <property type="evidence" value="ECO:0007669"/>
    <property type="project" value="InterPro"/>
</dbReference>
<reference evidence="3 4" key="1">
    <citation type="submission" date="2019-12" db="EMBL/GenBank/DDBJ databases">
        <title>Snethiella sp. nov. sp. isolated from sea sand.</title>
        <authorList>
            <person name="Kim J."/>
            <person name="Jeong S.E."/>
            <person name="Jung H.S."/>
            <person name="Jeon C.O."/>
        </authorList>
    </citation>
    <scope>NUCLEOTIDE SEQUENCE [LARGE SCALE GENOMIC DNA]</scope>
    <source>
        <strain evidence="3 4">DP05</strain>
    </source>
</reference>
<dbReference type="Gene3D" id="3.40.50.150">
    <property type="entry name" value="Vaccinia Virus protein VP39"/>
    <property type="match status" value="1"/>
</dbReference>
<dbReference type="Proteomes" id="UP000476030">
    <property type="component" value="Unassembled WGS sequence"/>
</dbReference>
<dbReference type="InterPro" id="IPR013216">
    <property type="entry name" value="Methyltransf_11"/>
</dbReference>
<dbReference type="AlphaFoldDB" id="A0A6L8WDE3"/>
<feature type="domain" description="Methyltransferase type 11" evidence="2">
    <location>
        <begin position="33"/>
        <end position="144"/>
    </location>
</feature>
<keyword evidence="3" id="KW-0489">Methyltransferase</keyword>
<keyword evidence="1" id="KW-0472">Membrane</keyword>
<evidence type="ECO:0000256" key="1">
    <source>
        <dbReference type="SAM" id="Phobius"/>
    </source>
</evidence>
<dbReference type="SUPFAM" id="SSF53335">
    <property type="entry name" value="S-adenosyl-L-methionine-dependent methyltransferases"/>
    <property type="match status" value="1"/>
</dbReference>
<dbReference type="Pfam" id="PF08241">
    <property type="entry name" value="Methyltransf_11"/>
    <property type="match status" value="1"/>
</dbReference>
<evidence type="ECO:0000259" key="2">
    <source>
        <dbReference type="Pfam" id="PF08241"/>
    </source>
</evidence>
<comment type="caution">
    <text evidence="3">The sequence shown here is derived from an EMBL/GenBank/DDBJ whole genome shotgun (WGS) entry which is preliminary data.</text>
</comment>
<dbReference type="GO" id="GO:0032259">
    <property type="term" value="P:methylation"/>
    <property type="evidence" value="ECO:0007669"/>
    <property type="project" value="UniProtKB-KW"/>
</dbReference>
<organism evidence="3 4">
    <name type="scientific">Sneathiella litorea</name>
    <dbReference type="NCBI Taxonomy" id="2606216"/>
    <lineage>
        <taxon>Bacteria</taxon>
        <taxon>Pseudomonadati</taxon>
        <taxon>Pseudomonadota</taxon>
        <taxon>Alphaproteobacteria</taxon>
        <taxon>Sneathiellales</taxon>
        <taxon>Sneathiellaceae</taxon>
        <taxon>Sneathiella</taxon>
    </lineage>
</organism>
<feature type="transmembrane region" description="Helical" evidence="1">
    <location>
        <begin position="266"/>
        <end position="285"/>
    </location>
</feature>
<protein>
    <submittedName>
        <fullName evidence="3">Methyltransferase domain-containing protein</fullName>
    </submittedName>
</protein>